<keyword evidence="1" id="KW-0812">Transmembrane</keyword>
<comment type="caution">
    <text evidence="2">The sequence shown here is derived from an EMBL/GenBank/DDBJ whole genome shotgun (WGS) entry which is preliminary data.</text>
</comment>
<keyword evidence="3" id="KW-1185">Reference proteome</keyword>
<evidence type="ECO:0000313" key="2">
    <source>
        <dbReference type="EMBL" id="KAA8997893.1"/>
    </source>
</evidence>
<keyword evidence="1" id="KW-0472">Membrane</keyword>
<keyword evidence="1" id="KW-1133">Transmembrane helix</keyword>
<accession>A0ABQ6T0L6</accession>
<reference evidence="2 3" key="1">
    <citation type="journal article" date="2020" name="Antonie Van Leeuwenhoek">
        <title>Stenotrophomonas cyclobalanopsidis sp. nov., isolated from the leaf spot disease of Cyclobalanopsis patelliformis.</title>
        <authorList>
            <person name="Bian D.R."/>
            <person name="Xue H."/>
            <person name="Piao C.G."/>
            <person name="Li Y."/>
        </authorList>
    </citation>
    <scope>NUCLEOTIDE SEQUENCE [LARGE SCALE GENOMIC DNA]</scope>
    <source>
        <strain evidence="2 3">TPQG1-4</strain>
    </source>
</reference>
<organism evidence="2 3">
    <name type="scientific">Stenotrophomonas cyclobalanopsidis</name>
    <dbReference type="NCBI Taxonomy" id="2771362"/>
    <lineage>
        <taxon>Bacteria</taxon>
        <taxon>Pseudomonadati</taxon>
        <taxon>Pseudomonadota</taxon>
        <taxon>Gammaproteobacteria</taxon>
        <taxon>Lysobacterales</taxon>
        <taxon>Lysobacteraceae</taxon>
        <taxon>Stenotrophomonas</taxon>
    </lineage>
</organism>
<dbReference type="RefSeq" id="WP_150454836.1">
    <property type="nucleotide sequence ID" value="NZ_VYKI01000012.1"/>
</dbReference>
<protein>
    <submittedName>
        <fullName evidence="2">Uncharacterized protein</fullName>
    </submittedName>
</protein>
<gene>
    <name evidence="2" type="ORF">FJU31_11360</name>
</gene>
<name>A0ABQ6T0L6_9GAMM</name>
<dbReference type="EMBL" id="VYKI01000012">
    <property type="protein sequence ID" value="KAA8997893.1"/>
    <property type="molecule type" value="Genomic_DNA"/>
</dbReference>
<proteinExistence type="predicted"/>
<evidence type="ECO:0000256" key="1">
    <source>
        <dbReference type="SAM" id="Phobius"/>
    </source>
</evidence>
<dbReference type="Proteomes" id="UP000326367">
    <property type="component" value="Unassembled WGS sequence"/>
</dbReference>
<sequence length="344" mass="39054">MKSRAYLTLDGNEYVTAQAVGNRRNKDYGGEPTGDRYFSTHRVGHRRPVTHVMKGSSWYFAYIDGQKGGAATDGESLQHLLFKEAFRRLTHVRLSLSVPSKKGPRPWCESKISITRVEQEWRVPGRGDYRADLYVEFASEDALGLKWEGNFLLEVRRSHAVDAAKQDGLRHLGIAVIEVDIGRVPIYCYPHPEDETSDLKEARYLDGIKRLLESERGFLQAIVLSNPSSKAFLELQLRKYQENLQILKKQSGQRQSELDEVTARCVGMEQGLSRMAAQLRQNEELLVGAQQAAVDLKKKLASQQGALQVAQDSVQSEVLDRRFYQICCWSLVVALLILVCWIVW</sequence>
<evidence type="ECO:0000313" key="3">
    <source>
        <dbReference type="Proteomes" id="UP000326367"/>
    </source>
</evidence>
<feature type="transmembrane region" description="Helical" evidence="1">
    <location>
        <begin position="323"/>
        <end position="343"/>
    </location>
</feature>